<organism evidence="6 7">
    <name type="scientific">Nocardiopsis rhodophaea</name>
    <dbReference type="NCBI Taxonomy" id="280238"/>
    <lineage>
        <taxon>Bacteria</taxon>
        <taxon>Bacillati</taxon>
        <taxon>Actinomycetota</taxon>
        <taxon>Actinomycetes</taxon>
        <taxon>Streptosporangiales</taxon>
        <taxon>Nocardiopsidaceae</taxon>
        <taxon>Nocardiopsis</taxon>
    </lineage>
</organism>
<evidence type="ECO:0000256" key="2">
    <source>
        <dbReference type="ARBA" id="ARBA00022723"/>
    </source>
</evidence>
<dbReference type="InterPro" id="IPR002716">
    <property type="entry name" value="PIN_dom"/>
</dbReference>
<dbReference type="EMBL" id="BAAAPC010000010">
    <property type="protein sequence ID" value="GAA1998196.1"/>
    <property type="molecule type" value="Genomic_DNA"/>
</dbReference>
<evidence type="ECO:0000256" key="3">
    <source>
        <dbReference type="ARBA" id="ARBA00022801"/>
    </source>
</evidence>
<evidence type="ECO:0000256" key="1">
    <source>
        <dbReference type="ARBA" id="ARBA00022722"/>
    </source>
</evidence>
<dbReference type="Pfam" id="PF01850">
    <property type="entry name" value="PIN"/>
    <property type="match status" value="1"/>
</dbReference>
<dbReference type="RefSeq" id="WP_344162510.1">
    <property type="nucleotide sequence ID" value="NZ_BAAAPC010000010.1"/>
</dbReference>
<name>A0ABN2T5A6_9ACTN</name>
<protein>
    <submittedName>
        <fullName evidence="6">Type II toxin-antitoxin system toxin ribonuclease C26</fullName>
    </submittedName>
</protein>
<comment type="caution">
    <text evidence="6">The sequence shown here is derived from an EMBL/GenBank/DDBJ whole genome shotgun (WGS) entry which is preliminary data.</text>
</comment>
<accession>A0ABN2T5A6</accession>
<keyword evidence="7" id="KW-1185">Reference proteome</keyword>
<reference evidence="6 7" key="1">
    <citation type="journal article" date="2019" name="Int. J. Syst. Evol. Microbiol.">
        <title>The Global Catalogue of Microorganisms (GCM) 10K type strain sequencing project: providing services to taxonomists for standard genome sequencing and annotation.</title>
        <authorList>
            <consortium name="The Broad Institute Genomics Platform"/>
            <consortium name="The Broad Institute Genome Sequencing Center for Infectious Disease"/>
            <person name="Wu L."/>
            <person name="Ma J."/>
        </authorList>
    </citation>
    <scope>NUCLEOTIDE SEQUENCE [LARGE SCALE GENOMIC DNA]</scope>
    <source>
        <strain evidence="6 7">JCM 15313</strain>
    </source>
</reference>
<feature type="domain" description="PIN" evidence="5">
    <location>
        <begin position="5"/>
        <end position="121"/>
    </location>
</feature>
<evidence type="ECO:0000313" key="6">
    <source>
        <dbReference type="EMBL" id="GAA1998196.1"/>
    </source>
</evidence>
<dbReference type="InterPro" id="IPR029060">
    <property type="entry name" value="PIN-like_dom_sf"/>
</dbReference>
<keyword evidence="3" id="KW-0378">Hydrolase</keyword>
<keyword evidence="4" id="KW-0460">Magnesium</keyword>
<sequence length="141" mass="15772">MIVTLLDTGVLWAALDVRDTYHRTSADLMATLPGRVLLPSTVLTETSWHAERTLGPKAESELLDYIVQSDIELVEVDQDDLICASSIIRRYASLRLGFVDASVVALAQRLEVSRIANLDRRHFTVIRPDHVTSFTLLPETL</sequence>
<dbReference type="Gene3D" id="3.40.50.1010">
    <property type="entry name" value="5'-nuclease"/>
    <property type="match status" value="1"/>
</dbReference>
<gene>
    <name evidence="6" type="primary">vapC26</name>
    <name evidence="6" type="ORF">GCM10009799_26520</name>
</gene>
<evidence type="ECO:0000313" key="7">
    <source>
        <dbReference type="Proteomes" id="UP001501585"/>
    </source>
</evidence>
<dbReference type="SUPFAM" id="SSF88723">
    <property type="entry name" value="PIN domain-like"/>
    <property type="match status" value="1"/>
</dbReference>
<keyword evidence="2" id="KW-0479">Metal-binding</keyword>
<keyword evidence="1" id="KW-0540">Nuclease</keyword>
<proteinExistence type="predicted"/>
<dbReference type="Proteomes" id="UP001501585">
    <property type="component" value="Unassembled WGS sequence"/>
</dbReference>
<evidence type="ECO:0000256" key="4">
    <source>
        <dbReference type="ARBA" id="ARBA00022842"/>
    </source>
</evidence>
<evidence type="ECO:0000259" key="5">
    <source>
        <dbReference type="Pfam" id="PF01850"/>
    </source>
</evidence>